<sequence length="198" mass="22376">MNDPKKTTLAAAVVGGYILGRTKKGKLALLLASIIAGRKIPLNPQDLITQGVRKIADTPQFRELTEQVRDELVQSGRSAARAAADRTMSSYADALHRRTEELRRRRGGGRPEPEGGEAEHEEPEGKEPEREEPEGKEPEREEPEGEEPEREEGEHRSRQRRTERRAAHRPHHTTPADRRDSPSDRTAEKSSHRTGHRR</sequence>
<evidence type="ECO:0000256" key="1">
    <source>
        <dbReference type="SAM" id="MobiDB-lite"/>
    </source>
</evidence>
<feature type="region of interest" description="Disordered" evidence="1">
    <location>
        <begin position="79"/>
        <end position="198"/>
    </location>
</feature>
<dbReference type="EMBL" id="BAAASZ010000026">
    <property type="protein sequence ID" value="GAA2450335.1"/>
    <property type="molecule type" value="Genomic_DNA"/>
</dbReference>
<protein>
    <recommendedName>
        <fullName evidence="4">DNA primase</fullName>
    </recommendedName>
</protein>
<evidence type="ECO:0000313" key="3">
    <source>
        <dbReference type="Proteomes" id="UP001501638"/>
    </source>
</evidence>
<reference evidence="2 3" key="1">
    <citation type="journal article" date="2019" name="Int. J. Syst. Evol. Microbiol.">
        <title>The Global Catalogue of Microorganisms (GCM) 10K type strain sequencing project: providing services to taxonomists for standard genome sequencing and annotation.</title>
        <authorList>
            <consortium name="The Broad Institute Genomics Platform"/>
            <consortium name="The Broad Institute Genome Sequencing Center for Infectious Disease"/>
            <person name="Wu L."/>
            <person name="Ma J."/>
        </authorList>
    </citation>
    <scope>NUCLEOTIDE SEQUENCE [LARGE SCALE GENOMIC DNA]</scope>
    <source>
        <strain evidence="2 3">JCM 6305</strain>
    </source>
</reference>
<dbReference type="RefSeq" id="WP_344324480.1">
    <property type="nucleotide sequence ID" value="NZ_BAAASZ010000026.1"/>
</dbReference>
<proteinExistence type="predicted"/>
<name>A0ABN3K6F6_9ACTN</name>
<feature type="compositionally biased region" description="Basic and acidic residues" evidence="1">
    <location>
        <begin position="123"/>
        <end position="139"/>
    </location>
</feature>
<organism evidence="2 3">
    <name type="scientific">Streptomyces macrosporus</name>
    <dbReference type="NCBI Taxonomy" id="44032"/>
    <lineage>
        <taxon>Bacteria</taxon>
        <taxon>Bacillati</taxon>
        <taxon>Actinomycetota</taxon>
        <taxon>Actinomycetes</taxon>
        <taxon>Kitasatosporales</taxon>
        <taxon>Streptomycetaceae</taxon>
        <taxon>Streptomyces</taxon>
    </lineage>
</organism>
<gene>
    <name evidence="2" type="ORF">GCM10010405_37420</name>
</gene>
<feature type="compositionally biased region" description="Basic residues" evidence="1">
    <location>
        <begin position="157"/>
        <end position="172"/>
    </location>
</feature>
<feature type="compositionally biased region" description="Acidic residues" evidence="1">
    <location>
        <begin position="140"/>
        <end position="151"/>
    </location>
</feature>
<evidence type="ECO:0000313" key="2">
    <source>
        <dbReference type="EMBL" id="GAA2450335.1"/>
    </source>
</evidence>
<feature type="compositionally biased region" description="Basic and acidic residues" evidence="1">
    <location>
        <begin position="174"/>
        <end position="191"/>
    </location>
</feature>
<accession>A0ABN3K6F6</accession>
<feature type="compositionally biased region" description="Basic and acidic residues" evidence="1">
    <location>
        <begin position="94"/>
        <end position="113"/>
    </location>
</feature>
<comment type="caution">
    <text evidence="2">The sequence shown here is derived from an EMBL/GenBank/DDBJ whole genome shotgun (WGS) entry which is preliminary data.</text>
</comment>
<dbReference type="Proteomes" id="UP001501638">
    <property type="component" value="Unassembled WGS sequence"/>
</dbReference>
<evidence type="ECO:0008006" key="4">
    <source>
        <dbReference type="Google" id="ProtNLM"/>
    </source>
</evidence>
<keyword evidence="3" id="KW-1185">Reference proteome</keyword>